<evidence type="ECO:0000256" key="5">
    <source>
        <dbReference type="ARBA" id="ARBA00022642"/>
    </source>
</evidence>
<dbReference type="Pfam" id="PF01729">
    <property type="entry name" value="QRPTase_C"/>
    <property type="match status" value="1"/>
</dbReference>
<dbReference type="PANTHER" id="PTHR32179:SF3">
    <property type="entry name" value="NICOTINATE-NUCLEOTIDE PYROPHOSPHORYLASE [CARBOXYLATING]"/>
    <property type="match status" value="1"/>
</dbReference>
<dbReference type="SUPFAM" id="SSF54675">
    <property type="entry name" value="Nicotinate/Quinolinate PRTase N-terminal domain-like"/>
    <property type="match status" value="1"/>
</dbReference>
<dbReference type="Pfam" id="PF02749">
    <property type="entry name" value="QRPTase_N"/>
    <property type="match status" value="1"/>
</dbReference>
<dbReference type="Proteomes" id="UP000051155">
    <property type="component" value="Unassembled WGS sequence"/>
</dbReference>
<evidence type="ECO:0000256" key="10">
    <source>
        <dbReference type="PIRNR" id="PIRNR006250"/>
    </source>
</evidence>
<dbReference type="GO" id="GO:0034213">
    <property type="term" value="P:quinolinate catabolic process"/>
    <property type="evidence" value="ECO:0007669"/>
    <property type="project" value="TreeGrafter"/>
</dbReference>
<comment type="function">
    <text evidence="1">Involved in the catabolism of quinolinic acid (QA).</text>
</comment>
<comment type="catalytic activity">
    <reaction evidence="9">
        <text>nicotinate beta-D-ribonucleotide + CO2 + diphosphate = quinolinate + 5-phospho-alpha-D-ribose 1-diphosphate + 2 H(+)</text>
        <dbReference type="Rhea" id="RHEA:12733"/>
        <dbReference type="ChEBI" id="CHEBI:15378"/>
        <dbReference type="ChEBI" id="CHEBI:16526"/>
        <dbReference type="ChEBI" id="CHEBI:29959"/>
        <dbReference type="ChEBI" id="CHEBI:33019"/>
        <dbReference type="ChEBI" id="CHEBI:57502"/>
        <dbReference type="ChEBI" id="CHEBI:58017"/>
        <dbReference type="EC" id="2.4.2.19"/>
    </reaction>
</comment>
<dbReference type="InterPro" id="IPR037128">
    <property type="entry name" value="Quinolinate_PRibosylTase_N_sf"/>
</dbReference>
<evidence type="ECO:0000259" key="12">
    <source>
        <dbReference type="Pfam" id="PF02749"/>
    </source>
</evidence>
<name>A0A0R1Q947_9LACO</name>
<evidence type="ECO:0000256" key="9">
    <source>
        <dbReference type="ARBA" id="ARBA00047445"/>
    </source>
</evidence>
<comment type="caution">
    <text evidence="13">The sequence shown here is derived from an EMBL/GenBank/DDBJ whole genome shotgun (WGS) entry which is preliminary data.</text>
</comment>
<comment type="similarity">
    <text evidence="3 10">Belongs to the NadC/ModD family.</text>
</comment>
<dbReference type="InterPro" id="IPR036068">
    <property type="entry name" value="Nicotinate_pribotase-like_C"/>
</dbReference>
<organism evidence="13 14">
    <name type="scientific">Liquorilactobacillus uvarum DSM 19971</name>
    <dbReference type="NCBI Taxonomy" id="1423812"/>
    <lineage>
        <taxon>Bacteria</taxon>
        <taxon>Bacillati</taxon>
        <taxon>Bacillota</taxon>
        <taxon>Bacilli</taxon>
        <taxon>Lactobacillales</taxon>
        <taxon>Lactobacillaceae</taxon>
        <taxon>Liquorilactobacillus</taxon>
    </lineage>
</organism>
<keyword evidence="7 10" id="KW-0808">Transferase</keyword>
<evidence type="ECO:0000256" key="6">
    <source>
        <dbReference type="ARBA" id="ARBA00022676"/>
    </source>
</evidence>
<evidence type="ECO:0000256" key="1">
    <source>
        <dbReference type="ARBA" id="ARBA00003237"/>
    </source>
</evidence>
<feature type="domain" description="Quinolinate phosphoribosyl transferase C-terminal" evidence="11">
    <location>
        <begin position="106"/>
        <end position="270"/>
    </location>
</feature>
<reference evidence="13 14" key="1">
    <citation type="journal article" date="2015" name="Genome Announc.">
        <title>Expanding the biotechnology potential of lactobacilli through comparative genomics of 213 strains and associated genera.</title>
        <authorList>
            <person name="Sun Z."/>
            <person name="Harris H.M."/>
            <person name="McCann A."/>
            <person name="Guo C."/>
            <person name="Argimon S."/>
            <person name="Zhang W."/>
            <person name="Yang X."/>
            <person name="Jeffery I.B."/>
            <person name="Cooney J.C."/>
            <person name="Kagawa T.F."/>
            <person name="Liu W."/>
            <person name="Song Y."/>
            <person name="Salvetti E."/>
            <person name="Wrobel A."/>
            <person name="Rasinkangas P."/>
            <person name="Parkhill J."/>
            <person name="Rea M.C."/>
            <person name="O'Sullivan O."/>
            <person name="Ritari J."/>
            <person name="Douillard F.P."/>
            <person name="Paul Ross R."/>
            <person name="Yang R."/>
            <person name="Briner A.E."/>
            <person name="Felis G.E."/>
            <person name="de Vos W.M."/>
            <person name="Barrangou R."/>
            <person name="Klaenhammer T.R."/>
            <person name="Caufield P.W."/>
            <person name="Cui Y."/>
            <person name="Zhang H."/>
            <person name="O'Toole P.W."/>
        </authorList>
    </citation>
    <scope>NUCLEOTIDE SEQUENCE [LARGE SCALE GENOMIC DNA]</scope>
    <source>
        <strain evidence="13 14">DSM 19971</strain>
    </source>
</reference>
<dbReference type="RefSeq" id="WP_057736593.1">
    <property type="nucleotide sequence ID" value="NZ_AZEG01000008.1"/>
</dbReference>
<proteinExistence type="inferred from homology"/>
<evidence type="ECO:0000256" key="7">
    <source>
        <dbReference type="ARBA" id="ARBA00022679"/>
    </source>
</evidence>
<dbReference type="EC" id="2.4.2.19" evidence="4"/>
<feature type="domain" description="Quinolinate phosphoribosyl transferase N-terminal" evidence="12">
    <location>
        <begin position="29"/>
        <end position="104"/>
    </location>
</feature>
<accession>A0A0R1Q947</accession>
<evidence type="ECO:0000256" key="2">
    <source>
        <dbReference type="ARBA" id="ARBA00004893"/>
    </source>
</evidence>
<keyword evidence="6 10" id="KW-0328">Glycosyltransferase</keyword>
<dbReference type="UniPathway" id="UPA00253">
    <property type="reaction ID" value="UER00331"/>
</dbReference>
<dbReference type="NCBIfam" id="TIGR00078">
    <property type="entry name" value="nadC"/>
    <property type="match status" value="1"/>
</dbReference>
<dbReference type="PANTHER" id="PTHR32179">
    <property type="entry name" value="NICOTINATE-NUCLEOTIDE PYROPHOSPHORYLASE [CARBOXYLATING]"/>
    <property type="match status" value="1"/>
</dbReference>
<dbReference type="PIRSF" id="PIRSF006250">
    <property type="entry name" value="NadC_ModD"/>
    <property type="match status" value="1"/>
</dbReference>
<dbReference type="STRING" id="1423812.FD20_GL002461"/>
<evidence type="ECO:0000256" key="8">
    <source>
        <dbReference type="ARBA" id="ARBA00033102"/>
    </source>
</evidence>
<keyword evidence="14" id="KW-1185">Reference proteome</keyword>
<dbReference type="InterPro" id="IPR004393">
    <property type="entry name" value="NadC"/>
</dbReference>
<dbReference type="OrthoDB" id="9782546at2"/>
<dbReference type="GO" id="GO:0004514">
    <property type="term" value="F:nicotinate-nucleotide diphosphorylase (carboxylating) activity"/>
    <property type="evidence" value="ECO:0007669"/>
    <property type="project" value="UniProtKB-EC"/>
</dbReference>
<dbReference type="AlphaFoldDB" id="A0A0R1Q947"/>
<evidence type="ECO:0000256" key="4">
    <source>
        <dbReference type="ARBA" id="ARBA00011944"/>
    </source>
</evidence>
<dbReference type="EMBL" id="AZEG01000008">
    <property type="protein sequence ID" value="KRL37923.1"/>
    <property type="molecule type" value="Genomic_DNA"/>
</dbReference>
<comment type="pathway">
    <text evidence="2">Cofactor biosynthesis; NAD(+) biosynthesis; nicotinate D-ribonucleotide from quinolinate: step 1/1.</text>
</comment>
<dbReference type="InterPro" id="IPR027277">
    <property type="entry name" value="NadC/ModD"/>
</dbReference>
<dbReference type="InterPro" id="IPR013785">
    <property type="entry name" value="Aldolase_TIM"/>
</dbReference>
<keyword evidence="5" id="KW-0662">Pyridine nucleotide biosynthesis</keyword>
<dbReference type="Gene3D" id="3.20.20.70">
    <property type="entry name" value="Aldolase class I"/>
    <property type="match status" value="1"/>
</dbReference>
<evidence type="ECO:0000256" key="3">
    <source>
        <dbReference type="ARBA" id="ARBA00009400"/>
    </source>
</evidence>
<dbReference type="InterPro" id="IPR002638">
    <property type="entry name" value="Quinolinate_PRibosylTrfase_C"/>
</dbReference>
<gene>
    <name evidence="13" type="ORF">FD20_GL002461</name>
</gene>
<protein>
    <recommendedName>
        <fullName evidence="4">nicotinate-nucleotide diphosphorylase (carboxylating)</fullName>
        <ecNumber evidence="4">2.4.2.19</ecNumber>
    </recommendedName>
    <alternativeName>
        <fullName evidence="8">Quinolinate phosphoribosyltransferase [decarboxylating]</fullName>
    </alternativeName>
</protein>
<dbReference type="GO" id="GO:0009435">
    <property type="term" value="P:NAD+ biosynthetic process"/>
    <property type="evidence" value="ECO:0007669"/>
    <property type="project" value="UniProtKB-UniPathway"/>
</dbReference>
<evidence type="ECO:0000313" key="14">
    <source>
        <dbReference type="Proteomes" id="UP000051155"/>
    </source>
</evidence>
<dbReference type="PATRIC" id="fig|1423812.3.peg.2615"/>
<dbReference type="SUPFAM" id="SSF51690">
    <property type="entry name" value="Nicotinate/Quinolinate PRTase C-terminal domain-like"/>
    <property type="match status" value="1"/>
</dbReference>
<sequence length="278" mass="30242">MNYLLAKKKIEEFLLEDLSFGDASEFFFESEKVSGSLIAKKSGIVCGQGIPRIICDILRGMNYQDIIPEGQEVKAGTVIGRINGAAKNVLASERVILNLMQRMSGIATATNTSVQRLGDSTISITDTRKTAPGLRYFDKYAVKIGGGQNHRFDLCAGLMLKDNHLAAKGGIKKALSLVAKNIGPMTKVEVEIETKEQLAVAVKSTVDAIMFDNQEPKVIKEWMQEVPAHITTEASGGINLENIARYKDCGVDFISLGCLTNEVKPLDISFVLDGVIKS</sequence>
<dbReference type="Gene3D" id="3.90.1170.20">
    <property type="entry name" value="Quinolinate phosphoribosyl transferase, N-terminal domain"/>
    <property type="match status" value="1"/>
</dbReference>
<dbReference type="GO" id="GO:0005737">
    <property type="term" value="C:cytoplasm"/>
    <property type="evidence" value="ECO:0007669"/>
    <property type="project" value="TreeGrafter"/>
</dbReference>
<dbReference type="FunFam" id="3.20.20.70:FF:000030">
    <property type="entry name" value="Nicotinate-nucleotide pyrophosphorylase, carboxylating"/>
    <property type="match status" value="1"/>
</dbReference>
<dbReference type="InterPro" id="IPR022412">
    <property type="entry name" value="Quinolinate_PRibosylTrfase_N"/>
</dbReference>
<dbReference type="CDD" id="cd01572">
    <property type="entry name" value="QPRTase"/>
    <property type="match status" value="1"/>
</dbReference>
<evidence type="ECO:0000313" key="13">
    <source>
        <dbReference type="EMBL" id="KRL37923.1"/>
    </source>
</evidence>
<evidence type="ECO:0000259" key="11">
    <source>
        <dbReference type="Pfam" id="PF01729"/>
    </source>
</evidence>